<dbReference type="Proteomes" id="UP000539313">
    <property type="component" value="Unassembled WGS sequence"/>
</dbReference>
<sequence length="324" mass="36006">MLELRGPDGSRGRILVEAKANIEPRDVPATLHQLERYEQVDGKGEGGGQGRMVVAPYLSPRTRDLLADAHTGWYDATGNLRVQLDRPALFVERRGADRNPYTSAKDRRLRSLRGPGAGRVVRFLLDDHVPIGVRTLASRSQVGAATSSRVLDLLVRENLIERDREGTVVTVHKRSLAYRWAQDYGLMTANNAVPMLAPRGVDRLLRDLTTFRQPYAVTGAAALRAHLPADATAVAPLTLLTIFVDDAVDARRDLRLRPAERGANVLLVEPFDRVVYRESVEREQVRYVSPGQTVVDLLTGPGRSPEEGRQLLDFLAIKDKEWAL</sequence>
<evidence type="ECO:0000313" key="2">
    <source>
        <dbReference type="Proteomes" id="UP000539313"/>
    </source>
</evidence>
<evidence type="ECO:0000313" key="1">
    <source>
        <dbReference type="EMBL" id="MBA9002759.1"/>
    </source>
</evidence>
<dbReference type="EMBL" id="JACJII010000001">
    <property type="protein sequence ID" value="MBA9002759.1"/>
    <property type="molecule type" value="Genomic_DNA"/>
</dbReference>
<gene>
    <name evidence="1" type="ORF">HNR21_001641</name>
</gene>
<dbReference type="AlphaFoldDB" id="A0A7W3R7Q0"/>
<keyword evidence="2" id="KW-1185">Reference proteome</keyword>
<name>A0A7W3R7Q0_9ACTN</name>
<organism evidence="1 2">
    <name type="scientific">Thermomonospora cellulosilytica</name>
    <dbReference type="NCBI Taxonomy" id="1411118"/>
    <lineage>
        <taxon>Bacteria</taxon>
        <taxon>Bacillati</taxon>
        <taxon>Actinomycetota</taxon>
        <taxon>Actinomycetes</taxon>
        <taxon>Streptosporangiales</taxon>
        <taxon>Thermomonosporaceae</taxon>
        <taxon>Thermomonospora</taxon>
    </lineage>
</organism>
<proteinExistence type="predicted"/>
<dbReference type="SUPFAM" id="SSF46785">
    <property type="entry name" value="Winged helix' DNA-binding domain"/>
    <property type="match status" value="1"/>
</dbReference>
<accession>A0A7W3R7Q0</accession>
<dbReference type="RefSeq" id="WP_182704697.1">
    <property type="nucleotide sequence ID" value="NZ_JACJII010000001.1"/>
</dbReference>
<protein>
    <recommendedName>
        <fullName evidence="3">HTH marR-type domain-containing protein</fullName>
    </recommendedName>
</protein>
<evidence type="ECO:0008006" key="3">
    <source>
        <dbReference type="Google" id="ProtNLM"/>
    </source>
</evidence>
<dbReference type="InterPro" id="IPR036390">
    <property type="entry name" value="WH_DNA-bd_sf"/>
</dbReference>
<reference evidence="1 2" key="1">
    <citation type="submission" date="2020-08" db="EMBL/GenBank/DDBJ databases">
        <title>Sequencing the genomes of 1000 actinobacteria strains.</title>
        <authorList>
            <person name="Klenk H.-P."/>
        </authorList>
    </citation>
    <scope>NUCLEOTIDE SEQUENCE [LARGE SCALE GENOMIC DNA]</scope>
    <source>
        <strain evidence="1 2">DSM 45823</strain>
    </source>
</reference>
<comment type="caution">
    <text evidence="1">The sequence shown here is derived from an EMBL/GenBank/DDBJ whole genome shotgun (WGS) entry which is preliminary data.</text>
</comment>